<evidence type="ECO:0000313" key="2">
    <source>
        <dbReference type="EMBL" id="OSZ58994.1"/>
    </source>
</evidence>
<organism evidence="2 3">
    <name type="scientific">Streptomyces pharetrae CZA14</name>
    <dbReference type="NCBI Taxonomy" id="1144883"/>
    <lineage>
        <taxon>Bacteria</taxon>
        <taxon>Bacillati</taxon>
        <taxon>Actinomycetota</taxon>
        <taxon>Actinomycetes</taxon>
        <taxon>Kitasatosporales</taxon>
        <taxon>Streptomycetaceae</taxon>
        <taxon>Streptomyces</taxon>
    </lineage>
</organism>
<evidence type="ECO:0000256" key="1">
    <source>
        <dbReference type="SAM" id="MobiDB-lite"/>
    </source>
</evidence>
<comment type="caution">
    <text evidence="2">The sequence shown here is derived from an EMBL/GenBank/DDBJ whole genome shotgun (WGS) entry which is preliminary data.</text>
</comment>
<reference evidence="2 3" key="1">
    <citation type="submission" date="2016-12" db="EMBL/GenBank/DDBJ databases">
        <title>Genome Mining:The Detection of Biosynthetic Gene Clusters to Aid in the Expression of Curamycin A produced by Streptomyces sp. strain CZA14.</title>
        <authorList>
            <person name="Durrell K.A."/>
            <person name="Kirby B.M."/>
            <person name="Khan W."/>
            <person name="Mthethwa T."/>
            <person name="Le Roes-Hill M."/>
        </authorList>
    </citation>
    <scope>NUCLEOTIDE SEQUENCE [LARGE SCALE GENOMIC DNA]</scope>
    <source>
        <strain evidence="2 3">CZA14</strain>
    </source>
</reference>
<feature type="compositionally biased region" description="Basic and acidic residues" evidence="1">
    <location>
        <begin position="148"/>
        <end position="160"/>
    </location>
</feature>
<dbReference type="EMBL" id="MRYD01000094">
    <property type="protein sequence ID" value="OSZ58994.1"/>
    <property type="molecule type" value="Genomic_DNA"/>
</dbReference>
<keyword evidence="3" id="KW-1185">Reference proteome</keyword>
<proteinExistence type="predicted"/>
<dbReference type="Proteomes" id="UP000194266">
    <property type="component" value="Unassembled WGS sequence"/>
</dbReference>
<name>A0ABX3YHQ4_9ACTN</name>
<feature type="compositionally biased region" description="Basic residues" evidence="1">
    <location>
        <begin position="167"/>
        <end position="178"/>
    </location>
</feature>
<sequence length="235" mass="25911">MRVGPGEEPTFHQFESPRLRLHLDEGYHILVEDGQEAYLDAHPEIAADGIGIHRFYDASATSWSARPKEFRLEDAATLCRCLLQKILPDRGTDPTEHVAKLFTYGTPHGGITFDVGFGVFEQLREDTFGIQGGDIFGPRRMYAFLTPDAERRGPRHDHGPRAAGPPAHRRGSRRRPLGHTHSVARERPAAPRRAHEHPPLGDSLAVRAGSARPHHPPRTPATGGSLHPPKAVTGD</sequence>
<accession>A0ABX3YHQ4</accession>
<gene>
    <name evidence="2" type="ORF">OQI_18620</name>
</gene>
<protein>
    <submittedName>
        <fullName evidence="2">Uncharacterized protein</fullName>
    </submittedName>
</protein>
<evidence type="ECO:0000313" key="3">
    <source>
        <dbReference type="Proteomes" id="UP000194266"/>
    </source>
</evidence>
<feature type="region of interest" description="Disordered" evidence="1">
    <location>
        <begin position="147"/>
        <end position="235"/>
    </location>
</feature>